<accession>A0A9Q0Y084</accession>
<sequence>MNRTLFFFFRGKEHKQRSKRHPLKSCWCQTILYHAVDHVLLTHYLPQKKGMGWWWGSMSPNGRAKPYRNWSHHKSYAHQRAFGLGTISHMQQNRENKKFWKRMPSAQRQLMTVSEAEEPNGSCPILAGSKKCNN</sequence>
<evidence type="ECO:0000313" key="2">
    <source>
        <dbReference type="Proteomes" id="UP001142489"/>
    </source>
</evidence>
<name>A0A9Q0Y084_9SAUR</name>
<proteinExistence type="predicted"/>
<dbReference type="Proteomes" id="UP001142489">
    <property type="component" value="Unassembled WGS sequence"/>
</dbReference>
<protein>
    <submittedName>
        <fullName evidence="1">Uncharacterized protein</fullName>
    </submittedName>
</protein>
<keyword evidence="2" id="KW-1185">Reference proteome</keyword>
<organism evidence="1 2">
    <name type="scientific">Phrynocephalus forsythii</name>
    <dbReference type="NCBI Taxonomy" id="171643"/>
    <lineage>
        <taxon>Eukaryota</taxon>
        <taxon>Metazoa</taxon>
        <taxon>Chordata</taxon>
        <taxon>Craniata</taxon>
        <taxon>Vertebrata</taxon>
        <taxon>Euteleostomi</taxon>
        <taxon>Lepidosauria</taxon>
        <taxon>Squamata</taxon>
        <taxon>Bifurcata</taxon>
        <taxon>Unidentata</taxon>
        <taxon>Episquamata</taxon>
        <taxon>Toxicofera</taxon>
        <taxon>Iguania</taxon>
        <taxon>Acrodonta</taxon>
        <taxon>Agamidae</taxon>
        <taxon>Agaminae</taxon>
        <taxon>Phrynocephalus</taxon>
    </lineage>
</organism>
<dbReference type="AlphaFoldDB" id="A0A9Q0Y084"/>
<reference evidence="1" key="1">
    <citation type="journal article" date="2023" name="DNA Res.">
        <title>Chromosome-level genome assembly of Phrynocephalus forsythii using third-generation DNA sequencing and Hi-C analysis.</title>
        <authorList>
            <person name="Qi Y."/>
            <person name="Zhao W."/>
            <person name="Zhao Y."/>
            <person name="Niu C."/>
            <person name="Cao S."/>
            <person name="Zhang Y."/>
        </authorList>
    </citation>
    <scope>NUCLEOTIDE SEQUENCE</scope>
    <source>
        <tissue evidence="1">Muscle</tissue>
    </source>
</reference>
<comment type="caution">
    <text evidence="1">The sequence shown here is derived from an EMBL/GenBank/DDBJ whole genome shotgun (WGS) entry which is preliminary data.</text>
</comment>
<evidence type="ECO:0000313" key="1">
    <source>
        <dbReference type="EMBL" id="KAJ7332397.1"/>
    </source>
</evidence>
<dbReference type="EMBL" id="JAPFRF010000005">
    <property type="protein sequence ID" value="KAJ7332397.1"/>
    <property type="molecule type" value="Genomic_DNA"/>
</dbReference>
<gene>
    <name evidence="1" type="ORF">JRQ81_014577</name>
</gene>